<organism evidence="3 4">
    <name type="scientific">Roseateles puraquae</name>
    <dbReference type="NCBI Taxonomy" id="431059"/>
    <lineage>
        <taxon>Bacteria</taxon>
        <taxon>Pseudomonadati</taxon>
        <taxon>Pseudomonadota</taxon>
        <taxon>Betaproteobacteria</taxon>
        <taxon>Burkholderiales</taxon>
        <taxon>Sphaerotilaceae</taxon>
        <taxon>Roseateles</taxon>
    </lineage>
</organism>
<evidence type="ECO:0000259" key="2">
    <source>
        <dbReference type="Pfam" id="PF13478"/>
    </source>
</evidence>
<protein>
    <submittedName>
        <fullName evidence="3">Xanthine dehydrogenase accessory protein XdhC</fullName>
    </submittedName>
</protein>
<evidence type="ECO:0000313" key="3">
    <source>
        <dbReference type="EMBL" id="OWR00724.1"/>
    </source>
</evidence>
<dbReference type="InterPro" id="IPR003777">
    <property type="entry name" value="XdhC_CoxI"/>
</dbReference>
<dbReference type="Proteomes" id="UP000197446">
    <property type="component" value="Unassembled WGS sequence"/>
</dbReference>
<dbReference type="NCBIfam" id="TIGR02964">
    <property type="entry name" value="xanthine_xdhC"/>
    <property type="match status" value="1"/>
</dbReference>
<sequence length="272" mass="28464">MGLFHLPGQLNVTDTVLVTVARTQGSVPREAGAWMAVTAEGLTGTVGGGHLEFDAIARARAALAGGDLAEEVRYPLGPSLGQCCGGVVWLRFARVPAGDDLAAHLPQPPLRPVALFGAGHVGEVLARFARELPLALHWVDSREGQFPPGPPPRGWQHEVADPPADAVPDLAPGSAVLVMTHNHAEDFDIIAACLRRAREQADLPFIGMIGSRTKWASFRQRLQARGFGDGDLARVTCPIGVPGVAGKQPGVIAVAVLAQMLALPLAAQPAPD</sequence>
<evidence type="ECO:0000259" key="1">
    <source>
        <dbReference type="Pfam" id="PF02625"/>
    </source>
</evidence>
<comment type="caution">
    <text evidence="3">The sequence shown here is derived from an EMBL/GenBank/DDBJ whole genome shotgun (WGS) entry which is preliminary data.</text>
</comment>
<proteinExistence type="predicted"/>
<accession>A0A254MZB9</accession>
<dbReference type="AlphaFoldDB" id="A0A254MZB9"/>
<dbReference type="Gene3D" id="3.40.50.720">
    <property type="entry name" value="NAD(P)-binding Rossmann-like Domain"/>
    <property type="match status" value="1"/>
</dbReference>
<reference evidence="3 4" key="1">
    <citation type="journal article" date="2007" name="Int. J. Syst. Evol. Microbiol.">
        <title>Description of Pelomonas aquatica sp. nov. and Pelomonas puraquae sp. nov., isolated from industrial and haemodialysis water.</title>
        <authorList>
            <person name="Gomila M."/>
            <person name="Bowien B."/>
            <person name="Falsen E."/>
            <person name="Moore E.R."/>
            <person name="Lalucat J."/>
        </authorList>
    </citation>
    <scope>NUCLEOTIDE SEQUENCE [LARGE SCALE GENOMIC DNA]</scope>
    <source>
        <strain evidence="3 4">CCUG 52769</strain>
    </source>
</reference>
<feature type="domain" description="XdhC- CoxI" evidence="1">
    <location>
        <begin position="15"/>
        <end position="67"/>
    </location>
</feature>
<dbReference type="PANTHER" id="PTHR30388:SF6">
    <property type="entry name" value="XANTHINE DEHYDROGENASE SUBUNIT A-RELATED"/>
    <property type="match status" value="1"/>
</dbReference>
<evidence type="ECO:0000313" key="4">
    <source>
        <dbReference type="Proteomes" id="UP000197446"/>
    </source>
</evidence>
<dbReference type="InterPro" id="IPR014308">
    <property type="entry name" value="Xanthine_DH_XdhC"/>
</dbReference>
<name>A0A254MZB9_9BURK</name>
<feature type="domain" description="XdhC Rossmann" evidence="2">
    <location>
        <begin position="114"/>
        <end position="260"/>
    </location>
</feature>
<dbReference type="InterPro" id="IPR052698">
    <property type="entry name" value="MoCofactor_Util/Proc"/>
</dbReference>
<dbReference type="Pfam" id="PF13478">
    <property type="entry name" value="XdhC_C"/>
    <property type="match status" value="1"/>
</dbReference>
<gene>
    <name evidence="3" type="primary">xdhC</name>
    <name evidence="3" type="ORF">CDO81_24440</name>
</gene>
<dbReference type="InterPro" id="IPR027051">
    <property type="entry name" value="XdhC_Rossmann_dom"/>
</dbReference>
<dbReference type="OrthoDB" id="61481at2"/>
<dbReference type="Pfam" id="PF02625">
    <property type="entry name" value="XdhC_CoxI"/>
    <property type="match status" value="1"/>
</dbReference>
<keyword evidence="4" id="KW-1185">Reference proteome</keyword>
<dbReference type="PANTHER" id="PTHR30388">
    <property type="entry name" value="ALDEHYDE OXIDOREDUCTASE MOLYBDENUM COFACTOR ASSEMBLY PROTEIN"/>
    <property type="match status" value="1"/>
</dbReference>
<dbReference type="EMBL" id="NISI01000016">
    <property type="protein sequence ID" value="OWR00724.1"/>
    <property type="molecule type" value="Genomic_DNA"/>
</dbReference>